<keyword evidence="2" id="KW-1185">Reference proteome</keyword>
<evidence type="ECO:0000313" key="1">
    <source>
        <dbReference type="EMBL" id="NIH98075.1"/>
    </source>
</evidence>
<evidence type="ECO:0000313" key="2">
    <source>
        <dbReference type="Proteomes" id="UP000547444"/>
    </source>
</evidence>
<proteinExistence type="predicted"/>
<gene>
    <name evidence="1" type="ORF">FHU31_005081</name>
</gene>
<comment type="caution">
    <text evidence="1">The sequence shown here is derived from an EMBL/GenBank/DDBJ whole genome shotgun (WGS) entry which is preliminary data.</text>
</comment>
<dbReference type="Proteomes" id="UP000547444">
    <property type="component" value="Unassembled WGS sequence"/>
</dbReference>
<dbReference type="AlphaFoldDB" id="A0A7X5U450"/>
<reference evidence="1 2" key="1">
    <citation type="submission" date="2020-03" db="EMBL/GenBank/DDBJ databases">
        <title>Sequencing the genomes of 1000 actinobacteria strains.</title>
        <authorList>
            <person name="Klenk H.-P."/>
        </authorList>
    </citation>
    <scope>NUCLEOTIDE SEQUENCE [LARGE SCALE GENOMIC DNA]</scope>
    <source>
        <strain evidence="1 2">DSM 44556</strain>
    </source>
</reference>
<organism evidence="1 2">
    <name type="scientific">Mycolicibacterium fluoranthenivorans</name>
    <dbReference type="NCBI Taxonomy" id="258505"/>
    <lineage>
        <taxon>Bacteria</taxon>
        <taxon>Bacillati</taxon>
        <taxon>Actinomycetota</taxon>
        <taxon>Actinomycetes</taxon>
        <taxon>Mycobacteriales</taxon>
        <taxon>Mycobacteriaceae</taxon>
        <taxon>Mycolicibacterium</taxon>
    </lineage>
</organism>
<protein>
    <submittedName>
        <fullName evidence="1">Uncharacterized protein</fullName>
    </submittedName>
</protein>
<sequence length="78" mass="8774">MTDDELTVRYERWLPPAPEPELPRLPAKWDGRPFPGRCTHVDDQGAQCDNQAISSIGWWDGGGPGLGNWRQIAHCPIH</sequence>
<dbReference type="RefSeq" id="WP_167163424.1">
    <property type="nucleotide sequence ID" value="NZ_JAANOW010000003.1"/>
</dbReference>
<dbReference type="EMBL" id="JAANOW010000003">
    <property type="protein sequence ID" value="NIH98075.1"/>
    <property type="molecule type" value="Genomic_DNA"/>
</dbReference>
<accession>A0A7X5U450</accession>
<name>A0A7X5U450_9MYCO</name>